<evidence type="ECO:0000259" key="1">
    <source>
        <dbReference type="Pfam" id="PF13091"/>
    </source>
</evidence>
<evidence type="ECO:0000313" key="3">
    <source>
        <dbReference type="Proteomes" id="UP001487296"/>
    </source>
</evidence>
<dbReference type="CDD" id="cd09117">
    <property type="entry name" value="PLDc_Bfil_DEXD_like"/>
    <property type="match status" value="1"/>
</dbReference>
<organism evidence="2 3">
    <name type="scientific">Hallella faecis</name>
    <dbReference type="NCBI Taxonomy" id="2841596"/>
    <lineage>
        <taxon>Bacteria</taxon>
        <taxon>Pseudomonadati</taxon>
        <taxon>Bacteroidota</taxon>
        <taxon>Bacteroidia</taxon>
        <taxon>Bacteroidales</taxon>
        <taxon>Prevotellaceae</taxon>
        <taxon>Hallella</taxon>
    </lineage>
</organism>
<dbReference type="Pfam" id="PF13091">
    <property type="entry name" value="PLDc_2"/>
    <property type="match status" value="1"/>
</dbReference>
<sequence>MDTIIIGQGYNLKENTSVGKELIGLFKSHRYNSFTCLVAFASQGGVSALSKEIQEAKGRGCQLKIILGVDQKGTSKEALEEVLSWGVDAKIYHTNEFNIFHPKVYLFENEDIFSLIVGSNNLTVPGLVQNVECSLMIKDIKSNPVLANFYEYWKGILEGTEVNLYPLTQELIEKLYEDRIVTLESQRFERYDKGTDDEPSASKHRSIEFGKAGIQKLPEGFTPKRKQRLVKVKTAKAKQKGKKQTEELRPIGEQVLIAEIGGGPRWKQVNFPIEIFQNFFGAQRNDNTYTIDLMNISKDGALGAIETRQAVTVKSNNFRFEIKCAETMGEYPGNDKRPIGLFVKLDSSEFLYQVLMPDYPAYEAIKKYLYMEAKPRRTCELKRVIRDVEAVHALYPELIV</sequence>
<gene>
    <name evidence="2" type="ORF">AAAT34_04795</name>
</gene>
<dbReference type="Proteomes" id="UP001487296">
    <property type="component" value="Unassembled WGS sequence"/>
</dbReference>
<dbReference type="EMBL" id="JBBNFP010000012">
    <property type="protein sequence ID" value="MEQ2486373.1"/>
    <property type="molecule type" value="Genomic_DNA"/>
</dbReference>
<evidence type="ECO:0000313" key="2">
    <source>
        <dbReference type="EMBL" id="MEQ2486373.1"/>
    </source>
</evidence>
<feature type="domain" description="Phospholipase D-like" evidence="1">
    <location>
        <begin position="47"/>
        <end position="143"/>
    </location>
</feature>
<comment type="caution">
    <text evidence="2">The sequence shown here is derived from an EMBL/GenBank/DDBJ whole genome shotgun (WGS) entry which is preliminary data.</text>
</comment>
<protein>
    <submittedName>
        <fullName evidence="2">Phospholipase D family protein</fullName>
    </submittedName>
</protein>
<name>A0ABV1FPM7_9BACT</name>
<reference evidence="2 3" key="1">
    <citation type="submission" date="2024-04" db="EMBL/GenBank/DDBJ databases">
        <title>Human intestinal bacterial collection.</title>
        <authorList>
            <person name="Pauvert C."/>
            <person name="Hitch T.C.A."/>
            <person name="Clavel T."/>
        </authorList>
    </citation>
    <scope>NUCLEOTIDE SEQUENCE [LARGE SCALE GENOMIC DNA]</scope>
    <source>
        <strain evidence="2 3">CLA-AA-H145</strain>
    </source>
</reference>
<proteinExistence type="predicted"/>
<keyword evidence="3" id="KW-1185">Reference proteome</keyword>
<dbReference type="Gene3D" id="3.30.870.10">
    <property type="entry name" value="Endonuclease Chain A"/>
    <property type="match status" value="1"/>
</dbReference>
<accession>A0ABV1FPM7</accession>
<dbReference type="SUPFAM" id="SSF56024">
    <property type="entry name" value="Phospholipase D/nuclease"/>
    <property type="match status" value="1"/>
</dbReference>
<dbReference type="RefSeq" id="WP_215759489.1">
    <property type="nucleotide sequence ID" value="NZ_JAHKBE010000013.1"/>
</dbReference>
<dbReference type="InterPro" id="IPR025202">
    <property type="entry name" value="PLD-like_dom"/>
</dbReference>